<dbReference type="PANTHER" id="PTHR43649">
    <property type="entry name" value="ARABINOSE-BINDING PROTEIN-RELATED"/>
    <property type="match status" value="1"/>
</dbReference>
<evidence type="ECO:0000256" key="1">
    <source>
        <dbReference type="SAM" id="SignalP"/>
    </source>
</evidence>
<feature type="signal peptide" evidence="1">
    <location>
        <begin position="1"/>
        <end position="24"/>
    </location>
</feature>
<dbReference type="InterPro" id="IPR006311">
    <property type="entry name" value="TAT_signal"/>
</dbReference>
<evidence type="ECO:0000313" key="3">
    <source>
        <dbReference type="Proteomes" id="UP000824178"/>
    </source>
</evidence>
<dbReference type="PROSITE" id="PS51318">
    <property type="entry name" value="TAT"/>
    <property type="match status" value="1"/>
</dbReference>
<dbReference type="Pfam" id="PF13416">
    <property type="entry name" value="SBP_bac_8"/>
    <property type="match status" value="1"/>
</dbReference>
<reference evidence="2" key="2">
    <citation type="submission" date="2021-04" db="EMBL/GenBank/DDBJ databases">
        <authorList>
            <person name="Gilroy R."/>
        </authorList>
    </citation>
    <scope>NUCLEOTIDE SEQUENCE</scope>
    <source>
        <strain evidence="2">742</strain>
    </source>
</reference>
<gene>
    <name evidence="2" type="ORF">H9864_03520</name>
</gene>
<feature type="chain" id="PRO_5039118077" evidence="1">
    <location>
        <begin position="25"/>
        <end position="444"/>
    </location>
</feature>
<dbReference type="SUPFAM" id="SSF53850">
    <property type="entry name" value="Periplasmic binding protein-like II"/>
    <property type="match status" value="1"/>
</dbReference>
<protein>
    <submittedName>
        <fullName evidence="2">ABC transporter substrate-binding protein</fullName>
    </submittedName>
</protein>
<name>A0A9E2NRY6_9FIRM</name>
<dbReference type="Gene3D" id="3.40.190.10">
    <property type="entry name" value="Periplasmic binding protein-like II"/>
    <property type="match status" value="1"/>
</dbReference>
<reference evidence="2" key="1">
    <citation type="journal article" date="2021" name="PeerJ">
        <title>Extensive microbial diversity within the chicken gut microbiome revealed by metagenomics and culture.</title>
        <authorList>
            <person name="Gilroy R."/>
            <person name="Ravi A."/>
            <person name="Getino M."/>
            <person name="Pursley I."/>
            <person name="Horton D.L."/>
            <person name="Alikhan N.F."/>
            <person name="Baker D."/>
            <person name="Gharbi K."/>
            <person name="Hall N."/>
            <person name="Watson M."/>
            <person name="Adriaenssens E.M."/>
            <person name="Foster-Nyarko E."/>
            <person name="Jarju S."/>
            <person name="Secka A."/>
            <person name="Antonio M."/>
            <person name="Oren A."/>
            <person name="Chaudhuri R.R."/>
            <person name="La Ragione R."/>
            <person name="Hildebrand F."/>
            <person name="Pallen M.J."/>
        </authorList>
    </citation>
    <scope>NUCLEOTIDE SEQUENCE</scope>
    <source>
        <strain evidence="2">742</strain>
    </source>
</reference>
<dbReference type="PROSITE" id="PS51257">
    <property type="entry name" value="PROKAR_LIPOPROTEIN"/>
    <property type="match status" value="1"/>
</dbReference>
<comment type="caution">
    <text evidence="2">The sequence shown here is derived from an EMBL/GenBank/DDBJ whole genome shotgun (WGS) entry which is preliminary data.</text>
</comment>
<accession>A0A9E2NRY6</accession>
<dbReference type="Proteomes" id="UP000824178">
    <property type="component" value="Unassembled WGS sequence"/>
</dbReference>
<proteinExistence type="predicted"/>
<dbReference type="InterPro" id="IPR050490">
    <property type="entry name" value="Bact_solute-bd_prot1"/>
</dbReference>
<keyword evidence="1" id="KW-0732">Signal</keyword>
<evidence type="ECO:0000313" key="2">
    <source>
        <dbReference type="EMBL" id="MBU3819429.1"/>
    </source>
</evidence>
<organism evidence="2 3">
    <name type="scientific">Candidatus Faecalibacterium intestinavium</name>
    <dbReference type="NCBI Taxonomy" id="2838580"/>
    <lineage>
        <taxon>Bacteria</taxon>
        <taxon>Bacillati</taxon>
        <taxon>Bacillota</taxon>
        <taxon>Clostridia</taxon>
        <taxon>Eubacteriales</taxon>
        <taxon>Oscillospiraceae</taxon>
        <taxon>Faecalibacterium</taxon>
    </lineage>
</organism>
<dbReference type="AlphaFoldDB" id="A0A9E2NRY6"/>
<dbReference type="EMBL" id="JAHLFH010000066">
    <property type="protein sequence ID" value="MBU3819429.1"/>
    <property type="molecule type" value="Genomic_DNA"/>
</dbReference>
<sequence>MKKITRRAFLAGLAAVSAAGVLSACGGGSETASTAASAAGGAASAEGGHKLTAYAWDASFNIPALNAAAADYKANVDPDFELEVIEQSQSSDVENAITLAASAGDYSTLPDIVLFQDHYIQKYVTDYPDAFVPVEGADIDWSGISEEKLSYSVIDGTHYGVPVDNGTVIFAYRTDLLEQAGYTIDDMTGISWADFIKVGEDVFAATGKYLVSMDGDGNDLIYMMMQAEGQSQFKDGEPYITGNDTLRQICEVIVEMVQKNVCYLANDWSGYINQTILGDMVAGVMNGNWIIPTIRQVPENSGKWEITTLPTLAGGEGYASNGGSSLYITANCGNVDLAKAFLAYTFGGSTVTYDAALRDGGVITTVLACGESEVYNEGVEYFNNTPIYKQIVEMGGNVPVVEQSDYHYRARTYLAAGLINVINGANLDDELANAEQQIRFEMGL</sequence>
<dbReference type="InterPro" id="IPR006059">
    <property type="entry name" value="SBP"/>
</dbReference>
<dbReference type="PANTHER" id="PTHR43649:SF32">
    <property type="entry name" value="SUGAR BINDING SECRETED PROTEIN"/>
    <property type="match status" value="1"/>
</dbReference>